<protein>
    <submittedName>
        <fullName evidence="1">Uncharacterized protein</fullName>
    </submittedName>
</protein>
<dbReference type="EMBL" id="AUZX01012206">
    <property type="protein sequence ID" value="EQD40054.1"/>
    <property type="molecule type" value="Genomic_DNA"/>
</dbReference>
<proteinExistence type="predicted"/>
<dbReference type="AlphaFoldDB" id="T1AGB5"/>
<reference evidence="1" key="2">
    <citation type="journal article" date="2014" name="ISME J.">
        <title>Microbial stratification in low pH oxic and suboxic macroscopic growths along an acid mine drainage.</title>
        <authorList>
            <person name="Mendez-Garcia C."/>
            <person name="Mesa V."/>
            <person name="Sprenger R.R."/>
            <person name="Richter M."/>
            <person name="Diez M.S."/>
            <person name="Solano J."/>
            <person name="Bargiela R."/>
            <person name="Golyshina O.V."/>
            <person name="Manteca A."/>
            <person name="Ramos J.L."/>
            <person name="Gallego J.R."/>
            <person name="Llorente I."/>
            <person name="Martins Dos Santos V.A."/>
            <person name="Jensen O.N."/>
            <person name="Pelaez A.I."/>
            <person name="Sanchez J."/>
            <person name="Ferrer M."/>
        </authorList>
    </citation>
    <scope>NUCLEOTIDE SEQUENCE</scope>
</reference>
<evidence type="ECO:0000313" key="1">
    <source>
        <dbReference type="EMBL" id="EQD40054.1"/>
    </source>
</evidence>
<accession>T1AGB5</accession>
<comment type="caution">
    <text evidence="1">The sequence shown here is derived from an EMBL/GenBank/DDBJ whole genome shotgun (WGS) entry which is preliminary data.</text>
</comment>
<name>T1AGB5_9ZZZZ</name>
<gene>
    <name evidence="1" type="ORF">B1A_16610</name>
</gene>
<reference evidence="1" key="1">
    <citation type="submission" date="2013-08" db="EMBL/GenBank/DDBJ databases">
        <authorList>
            <person name="Mendez C."/>
            <person name="Richter M."/>
            <person name="Ferrer M."/>
            <person name="Sanchez J."/>
        </authorList>
    </citation>
    <scope>NUCLEOTIDE SEQUENCE</scope>
</reference>
<sequence>MRVNSAHCGRRKSVDLGAARTGMASREDPILSTLLWARDAKSELQMRDVQALLEDSVDQAYLNEWVLKLGLDPMLAAVQK</sequence>
<organism evidence="1">
    <name type="scientific">mine drainage metagenome</name>
    <dbReference type="NCBI Taxonomy" id="410659"/>
    <lineage>
        <taxon>unclassified sequences</taxon>
        <taxon>metagenomes</taxon>
        <taxon>ecological metagenomes</taxon>
    </lineage>
</organism>